<name>A0A6S6R7R1_9FIRM</name>
<protein>
    <submittedName>
        <fullName evidence="1">Uncharacterized protein</fullName>
    </submittedName>
</protein>
<organism evidence="1 2">
    <name type="scientific">Anaerocolumna cellulosilytica</name>
    <dbReference type="NCBI Taxonomy" id="433286"/>
    <lineage>
        <taxon>Bacteria</taxon>
        <taxon>Bacillati</taxon>
        <taxon>Bacillota</taxon>
        <taxon>Clostridia</taxon>
        <taxon>Lachnospirales</taxon>
        <taxon>Lachnospiraceae</taxon>
        <taxon>Anaerocolumna</taxon>
    </lineage>
</organism>
<dbReference type="EMBL" id="AP023367">
    <property type="protein sequence ID" value="BCJ95392.1"/>
    <property type="molecule type" value="Genomic_DNA"/>
</dbReference>
<keyword evidence="2" id="KW-1185">Reference proteome</keyword>
<proteinExistence type="predicted"/>
<dbReference type="Gene3D" id="1.10.3210.10">
    <property type="entry name" value="Hypothetical protein af1432"/>
    <property type="match status" value="1"/>
</dbReference>
<dbReference type="KEGG" id="acel:acsn021_29610"/>
<reference evidence="1 2" key="1">
    <citation type="journal article" date="2016" name="Int. J. Syst. Evol. Microbiol.">
        <title>Descriptions of Anaerotaenia torta gen. nov., sp. nov. and Anaerocolumna cellulosilytica gen. nov., sp. nov. isolated from a methanogenic reactor of cattle waste.</title>
        <authorList>
            <person name="Uek A."/>
            <person name="Ohtaki Y."/>
            <person name="Kaku N."/>
            <person name="Ueki K."/>
        </authorList>
    </citation>
    <scope>NUCLEOTIDE SEQUENCE [LARGE SCALE GENOMIC DNA]</scope>
    <source>
        <strain evidence="1 2">SN021</strain>
    </source>
</reference>
<dbReference type="RefSeq" id="WP_184094248.1">
    <property type="nucleotide sequence ID" value="NZ_AP023367.1"/>
</dbReference>
<dbReference type="Pfam" id="PF01966">
    <property type="entry name" value="HD"/>
    <property type="match status" value="1"/>
</dbReference>
<dbReference type="AlphaFoldDB" id="A0A6S6R7R1"/>
<dbReference type="SUPFAM" id="SSF109604">
    <property type="entry name" value="HD-domain/PDEase-like"/>
    <property type="match status" value="1"/>
</dbReference>
<evidence type="ECO:0000313" key="1">
    <source>
        <dbReference type="EMBL" id="BCJ95392.1"/>
    </source>
</evidence>
<gene>
    <name evidence="1" type="ORF">acsn021_29610</name>
</gene>
<dbReference type="InterPro" id="IPR006674">
    <property type="entry name" value="HD_domain"/>
</dbReference>
<dbReference type="Proteomes" id="UP000515561">
    <property type="component" value="Chromosome"/>
</dbReference>
<dbReference type="InterPro" id="IPR006675">
    <property type="entry name" value="HDIG_dom"/>
</dbReference>
<sequence length="370" mass="41395">MDVFQIVKIIILAIVQLVVMNYYVQSQDNKIKGRPYFCKTMTGIFIGTLVLIFIFYGRVDVPLFLAGGLIAAGLFDIPLGIMTNILAVFLAGYTDNIKVEGILYLLVLGTVICLFSETIKNVSSLGYGVVIILSIQLILLLINHNFLLEDTLKVNTLYSLVSSLVIFAFGRLVFYLYQKRTVLLFEEQKESVTEEALRLAEIMNPEFPLLKRLKNTSAALYKHSLFIGEIAGKAAKAAGADEMAAKAGGIYHQIGKLDNKEYIEEGLRLAREYQLPDSIADMIRQHNLKHEKPKTPEAAIVMLTISIVSMLEYLEKDSNGLKGTGNDNLGVSTQKIVENVFQMRLTKGSLDESGLTLKQYNRLKEFFLQM</sequence>
<dbReference type="PANTHER" id="PTHR36442">
    <property type="entry name" value="CYCLIC-DI-AMP PHOSPHODIESTERASE PGPH"/>
    <property type="match status" value="1"/>
</dbReference>
<dbReference type="InterPro" id="IPR052722">
    <property type="entry name" value="PgpH_phosphodiesterase"/>
</dbReference>
<dbReference type="PANTHER" id="PTHR36442:SF1">
    <property type="entry name" value="CYCLIC-DI-AMP PHOSPHODIESTERASE PGPH"/>
    <property type="match status" value="1"/>
</dbReference>
<accession>A0A6S6R7R1</accession>
<dbReference type="NCBIfam" id="TIGR00277">
    <property type="entry name" value="HDIG"/>
    <property type="match status" value="1"/>
</dbReference>
<evidence type="ECO:0000313" key="2">
    <source>
        <dbReference type="Proteomes" id="UP000515561"/>
    </source>
</evidence>